<sequence>MILYQEPVENFFLSCKNAFTQWLGSALLDAIDQSYNFIEVTIEQTVFEIWLVIVTDTRILVTFADFKNLGYFFGNLLELSKENSKYFPPHGEPVSGRNKGFIVFQESVDKEEVLKAEESQVPIKDT</sequence>
<name>A0A8H8V4R3_ORBOL</name>
<accession>A0A8H8V4R3</accession>
<dbReference type="Proteomes" id="UP000614610">
    <property type="component" value="Unassembled WGS sequence"/>
</dbReference>
<protein>
    <submittedName>
        <fullName evidence="1">Uncharacterized protein</fullName>
    </submittedName>
</protein>
<evidence type="ECO:0000313" key="2">
    <source>
        <dbReference type="Proteomes" id="UP000614610"/>
    </source>
</evidence>
<organism evidence="1 2">
    <name type="scientific">Orbilia oligospora</name>
    <name type="common">Nematode-trapping fungus</name>
    <name type="synonym">Arthrobotrys oligospora</name>
    <dbReference type="NCBI Taxonomy" id="2813651"/>
    <lineage>
        <taxon>Eukaryota</taxon>
        <taxon>Fungi</taxon>
        <taxon>Dikarya</taxon>
        <taxon>Ascomycota</taxon>
        <taxon>Pezizomycotina</taxon>
        <taxon>Orbiliomycetes</taxon>
        <taxon>Orbiliales</taxon>
        <taxon>Orbiliaceae</taxon>
        <taxon>Orbilia</taxon>
    </lineage>
</organism>
<dbReference type="AlphaFoldDB" id="A0A8H8V4R3"/>
<proteinExistence type="predicted"/>
<reference evidence="1" key="1">
    <citation type="submission" date="2019-06" db="EMBL/GenBank/DDBJ databases">
        <authorList>
            <person name="Palmer J.M."/>
        </authorList>
    </citation>
    <scope>NUCLEOTIDE SEQUENCE</scope>
    <source>
        <strain evidence="1">TWF679</strain>
    </source>
</reference>
<gene>
    <name evidence="1" type="ORF">TWF679_008514</name>
</gene>
<dbReference type="EMBL" id="WIWT01000055">
    <property type="protein sequence ID" value="KAF3206949.1"/>
    <property type="molecule type" value="Genomic_DNA"/>
</dbReference>
<evidence type="ECO:0000313" key="1">
    <source>
        <dbReference type="EMBL" id="KAF3206949.1"/>
    </source>
</evidence>
<comment type="caution">
    <text evidence="1">The sequence shown here is derived from an EMBL/GenBank/DDBJ whole genome shotgun (WGS) entry which is preliminary data.</text>
</comment>